<name>A0A0F8XL52_9ZZZZ</name>
<dbReference type="EMBL" id="LAZR01070300">
    <property type="protein sequence ID" value="KKK42829.1"/>
    <property type="molecule type" value="Genomic_DNA"/>
</dbReference>
<organism evidence="1">
    <name type="scientific">marine sediment metagenome</name>
    <dbReference type="NCBI Taxonomy" id="412755"/>
    <lineage>
        <taxon>unclassified sequences</taxon>
        <taxon>metagenomes</taxon>
        <taxon>ecological metagenomes</taxon>
    </lineage>
</organism>
<comment type="caution">
    <text evidence="1">The sequence shown here is derived from an EMBL/GenBank/DDBJ whole genome shotgun (WGS) entry which is preliminary data.</text>
</comment>
<evidence type="ECO:0000313" key="1">
    <source>
        <dbReference type="EMBL" id="KKK42829.1"/>
    </source>
</evidence>
<sequence length="85" mass="9716">MAPKKKVVGTVDIPLQDYLDLVSSGELSREKQVRLAKISEQLEIFLSFLVHEEFFREAINQFNSQSSVCEIHIVDGRVKIDLPDK</sequence>
<protein>
    <submittedName>
        <fullName evidence="1">Uncharacterized protein</fullName>
    </submittedName>
</protein>
<gene>
    <name evidence="1" type="ORF">LCGC14_3169480</name>
</gene>
<reference evidence="1" key="1">
    <citation type="journal article" date="2015" name="Nature">
        <title>Complex archaea that bridge the gap between prokaryotes and eukaryotes.</title>
        <authorList>
            <person name="Spang A."/>
            <person name="Saw J.H."/>
            <person name="Jorgensen S.L."/>
            <person name="Zaremba-Niedzwiedzka K."/>
            <person name="Martijn J."/>
            <person name="Lind A.E."/>
            <person name="van Eijk R."/>
            <person name="Schleper C."/>
            <person name="Guy L."/>
            <person name="Ettema T.J."/>
        </authorList>
    </citation>
    <scope>NUCLEOTIDE SEQUENCE</scope>
</reference>
<accession>A0A0F8XL52</accession>
<proteinExistence type="predicted"/>
<dbReference type="AlphaFoldDB" id="A0A0F8XL52"/>